<protein>
    <submittedName>
        <fullName evidence="1">Uncharacterized protein</fullName>
    </submittedName>
</protein>
<accession>X6LS15</accession>
<evidence type="ECO:0000313" key="1">
    <source>
        <dbReference type="EMBL" id="ETO03545.1"/>
    </source>
</evidence>
<keyword evidence="2" id="KW-1185">Reference proteome</keyword>
<proteinExistence type="predicted"/>
<name>X6LS15_RETFI</name>
<organism evidence="1 2">
    <name type="scientific">Reticulomyxa filosa</name>
    <dbReference type="NCBI Taxonomy" id="46433"/>
    <lineage>
        <taxon>Eukaryota</taxon>
        <taxon>Sar</taxon>
        <taxon>Rhizaria</taxon>
        <taxon>Retaria</taxon>
        <taxon>Foraminifera</taxon>
        <taxon>Monothalamids</taxon>
        <taxon>Reticulomyxidae</taxon>
        <taxon>Reticulomyxa</taxon>
    </lineage>
</organism>
<gene>
    <name evidence="1" type="ORF">RFI_33857</name>
</gene>
<feature type="non-terminal residue" evidence="1">
    <location>
        <position position="201"/>
    </location>
</feature>
<dbReference type="Proteomes" id="UP000023152">
    <property type="component" value="Unassembled WGS sequence"/>
</dbReference>
<dbReference type="EMBL" id="ASPP01032996">
    <property type="protein sequence ID" value="ETO03545.1"/>
    <property type="molecule type" value="Genomic_DNA"/>
</dbReference>
<dbReference type="AlphaFoldDB" id="X6LS15"/>
<comment type="caution">
    <text evidence="1">The sequence shown here is derived from an EMBL/GenBank/DDBJ whole genome shotgun (WGS) entry which is preliminary data.</text>
</comment>
<sequence>MSVIVNGFVFIGRMNTRGGMQTKDTNNRSVDNNRYAKEIDLLMVIYSNITDENELRSKLEEFNGNISSVISYLASKNCSSSVKSTQIQLNYLFNKFENLIKITKEYYDEQKIIFDIISWKPNIVSNINNQQFQQQFEIYSQQFLINHKLLNEEVGIIQLIEDKIYDNNLIFVNLKSRLLRLIQSSKVHIAANIKTIINVAR</sequence>
<evidence type="ECO:0000313" key="2">
    <source>
        <dbReference type="Proteomes" id="UP000023152"/>
    </source>
</evidence>
<reference evidence="1 2" key="1">
    <citation type="journal article" date="2013" name="Curr. Biol.">
        <title>The Genome of the Foraminiferan Reticulomyxa filosa.</title>
        <authorList>
            <person name="Glockner G."/>
            <person name="Hulsmann N."/>
            <person name="Schleicher M."/>
            <person name="Noegel A.A."/>
            <person name="Eichinger L."/>
            <person name="Gallinger C."/>
            <person name="Pawlowski J."/>
            <person name="Sierra R."/>
            <person name="Euteneuer U."/>
            <person name="Pillet L."/>
            <person name="Moustafa A."/>
            <person name="Platzer M."/>
            <person name="Groth M."/>
            <person name="Szafranski K."/>
            <person name="Schliwa M."/>
        </authorList>
    </citation>
    <scope>NUCLEOTIDE SEQUENCE [LARGE SCALE GENOMIC DNA]</scope>
</reference>